<sequence length="164" mass="16768">MAARHRVHGAAGVAPACRWTSPRAHTLRTGPRTACCTHAGSVRTPSSPPARAGRIGACAARVRAVAHRPCGGFRAVKRRRFLEKSVIEGIQMSPSVFSVAGVGTSSFGLVGTTTFCISGGDSAVSCVSFQLCERSDVPLLSDVGYHGYSAGRGVDPSGGAPGCG</sequence>
<gene>
    <name evidence="1" type="ORF">F511_19599</name>
</gene>
<dbReference type="Proteomes" id="UP000250235">
    <property type="component" value="Unassembled WGS sequence"/>
</dbReference>
<name>A0A2Z7C6B4_9LAMI</name>
<dbReference type="AlphaFoldDB" id="A0A2Z7C6B4"/>
<organism evidence="1 2">
    <name type="scientific">Dorcoceras hygrometricum</name>
    <dbReference type="NCBI Taxonomy" id="472368"/>
    <lineage>
        <taxon>Eukaryota</taxon>
        <taxon>Viridiplantae</taxon>
        <taxon>Streptophyta</taxon>
        <taxon>Embryophyta</taxon>
        <taxon>Tracheophyta</taxon>
        <taxon>Spermatophyta</taxon>
        <taxon>Magnoliopsida</taxon>
        <taxon>eudicotyledons</taxon>
        <taxon>Gunneridae</taxon>
        <taxon>Pentapetalae</taxon>
        <taxon>asterids</taxon>
        <taxon>lamiids</taxon>
        <taxon>Lamiales</taxon>
        <taxon>Gesneriaceae</taxon>
        <taxon>Didymocarpoideae</taxon>
        <taxon>Trichosporeae</taxon>
        <taxon>Loxocarpinae</taxon>
        <taxon>Dorcoceras</taxon>
    </lineage>
</organism>
<protein>
    <submittedName>
        <fullName evidence="1">FBD-associated F-box protein</fullName>
    </submittedName>
</protein>
<dbReference type="EMBL" id="KV000887">
    <property type="protein sequence ID" value="KZV39795.1"/>
    <property type="molecule type" value="Genomic_DNA"/>
</dbReference>
<evidence type="ECO:0000313" key="2">
    <source>
        <dbReference type="Proteomes" id="UP000250235"/>
    </source>
</evidence>
<accession>A0A2Z7C6B4</accession>
<proteinExistence type="predicted"/>
<keyword evidence="2" id="KW-1185">Reference proteome</keyword>
<evidence type="ECO:0000313" key="1">
    <source>
        <dbReference type="EMBL" id="KZV39795.1"/>
    </source>
</evidence>
<reference evidence="1 2" key="1">
    <citation type="journal article" date="2015" name="Proc. Natl. Acad. Sci. U.S.A.">
        <title>The resurrection genome of Boea hygrometrica: A blueprint for survival of dehydration.</title>
        <authorList>
            <person name="Xiao L."/>
            <person name="Yang G."/>
            <person name="Zhang L."/>
            <person name="Yang X."/>
            <person name="Zhao S."/>
            <person name="Ji Z."/>
            <person name="Zhou Q."/>
            <person name="Hu M."/>
            <person name="Wang Y."/>
            <person name="Chen M."/>
            <person name="Xu Y."/>
            <person name="Jin H."/>
            <person name="Xiao X."/>
            <person name="Hu G."/>
            <person name="Bao F."/>
            <person name="Hu Y."/>
            <person name="Wan P."/>
            <person name="Li L."/>
            <person name="Deng X."/>
            <person name="Kuang T."/>
            <person name="Xiang C."/>
            <person name="Zhu J.K."/>
            <person name="Oliver M.J."/>
            <person name="He Y."/>
        </authorList>
    </citation>
    <scope>NUCLEOTIDE SEQUENCE [LARGE SCALE GENOMIC DNA]</scope>
    <source>
        <strain evidence="2">cv. XS01</strain>
    </source>
</reference>